<dbReference type="EMBL" id="CP035494">
    <property type="protein sequence ID" value="QAY59156.1"/>
    <property type="molecule type" value="Genomic_DNA"/>
</dbReference>
<evidence type="ECO:0000313" key="2">
    <source>
        <dbReference type="Proteomes" id="UP000293995"/>
    </source>
</evidence>
<dbReference type="InterPro" id="IPR036390">
    <property type="entry name" value="WH_DNA-bd_sf"/>
</dbReference>
<dbReference type="OrthoDB" id="7945987at2"/>
<accession>A0A4P6EC21</accession>
<dbReference type="Pfam" id="PF12840">
    <property type="entry name" value="HTH_20"/>
    <property type="match status" value="1"/>
</dbReference>
<gene>
    <name evidence="1" type="ORF">ET475_03540</name>
</gene>
<reference evidence="1 2" key="1">
    <citation type="submission" date="2019-01" db="EMBL/GenBank/DDBJ databases">
        <title>Genome sequencing of strain DFW100M-13.</title>
        <authorList>
            <person name="Heo J."/>
            <person name="Kim S.-J."/>
            <person name="Kim J.-S."/>
            <person name="Hong S.-B."/>
            <person name="Kwon S.-W."/>
        </authorList>
    </citation>
    <scope>NUCLEOTIDE SEQUENCE [LARGE SCALE GENOMIC DNA]</scope>
    <source>
        <strain evidence="1 2">DFW100M-13</strain>
    </source>
</reference>
<dbReference type="AlphaFoldDB" id="A0A4P6EC21"/>
<dbReference type="Proteomes" id="UP000293995">
    <property type="component" value="Chromosome"/>
</dbReference>
<protein>
    <submittedName>
        <fullName evidence="1">ArsR family transcriptional regulator</fullName>
    </submittedName>
</protein>
<dbReference type="KEGG" id="mprt:ET475_03540"/>
<dbReference type="InterPro" id="IPR011991">
    <property type="entry name" value="ArsR-like_HTH"/>
</dbReference>
<proteinExistence type="predicted"/>
<evidence type="ECO:0000313" key="1">
    <source>
        <dbReference type="EMBL" id="QAY59156.1"/>
    </source>
</evidence>
<dbReference type="InterPro" id="IPR036388">
    <property type="entry name" value="WH-like_DNA-bd_sf"/>
</dbReference>
<sequence length="185" mass="20621">MRDEPIRVTELTQMRAAMHPARWRVLTELFDRRETLTATQAAEITGLTPSAMSYHLNQLAKAGFIEPDDAADGRERPWRAMGSGLEISGQPDAAMGRAMMQNILAEVTRLLSAGPPSGPDGTPWPSSYTHTQLHLTKDRAKELHRRIHEVIDEFEDDTEGPEHEIFWIQGVHPSGSSEDAASARR</sequence>
<dbReference type="SUPFAM" id="SSF46785">
    <property type="entry name" value="Winged helix' DNA-binding domain"/>
    <property type="match status" value="1"/>
</dbReference>
<organism evidence="1 2">
    <name type="scientific">Microbacterium protaetiae</name>
    <dbReference type="NCBI Taxonomy" id="2509458"/>
    <lineage>
        <taxon>Bacteria</taxon>
        <taxon>Bacillati</taxon>
        <taxon>Actinomycetota</taxon>
        <taxon>Actinomycetes</taxon>
        <taxon>Micrococcales</taxon>
        <taxon>Microbacteriaceae</taxon>
        <taxon>Microbacterium</taxon>
    </lineage>
</organism>
<keyword evidence="2" id="KW-1185">Reference proteome</keyword>
<dbReference type="Gene3D" id="1.10.10.10">
    <property type="entry name" value="Winged helix-like DNA-binding domain superfamily/Winged helix DNA-binding domain"/>
    <property type="match status" value="1"/>
</dbReference>
<name>A0A4P6EC21_9MICO</name>
<dbReference type="CDD" id="cd00090">
    <property type="entry name" value="HTH_ARSR"/>
    <property type="match status" value="1"/>
</dbReference>
<dbReference type="RefSeq" id="WP_129386081.1">
    <property type="nucleotide sequence ID" value="NZ_CP035494.1"/>
</dbReference>